<dbReference type="Proteomes" id="UP000198415">
    <property type="component" value="Unassembled WGS sequence"/>
</dbReference>
<dbReference type="PROSITE" id="PS51257">
    <property type="entry name" value="PROKAR_LIPOPROTEIN"/>
    <property type="match status" value="1"/>
</dbReference>
<accession>A0A239KDL6</accession>
<reference evidence="1 2" key="1">
    <citation type="submission" date="2017-06" db="EMBL/GenBank/DDBJ databases">
        <authorList>
            <person name="Kim H.J."/>
            <person name="Triplett B.A."/>
        </authorList>
    </citation>
    <scope>NUCLEOTIDE SEQUENCE [LARGE SCALE GENOMIC DNA]</scope>
    <source>
        <strain evidence="1 2">DSM 43151</strain>
    </source>
</reference>
<gene>
    <name evidence="1" type="ORF">SAMN06264365_14812</name>
</gene>
<keyword evidence="2" id="KW-1185">Reference proteome</keyword>
<evidence type="ECO:0000313" key="2">
    <source>
        <dbReference type="Proteomes" id="UP000198415"/>
    </source>
</evidence>
<evidence type="ECO:0000313" key="1">
    <source>
        <dbReference type="EMBL" id="SNT16456.1"/>
    </source>
</evidence>
<sequence length="179" mass="19858">MVSRGRIGLGLIMTVALGVTGVTAGCGRPLSAVERGQSDDFAFPYPAEGRPERIAIDHNTFEAEHVGHTPDGGQFFLTTPFEPGGRRFVALYLFDRDGRFVTAEIDPFDKELYQRRLKSLGKMTFNRIVVEPFEVEQLGQTFGLVVDEPTTSDEICWVTAEPGDYMAFAEPWDLGAYDT</sequence>
<dbReference type="AlphaFoldDB" id="A0A239KDL6"/>
<dbReference type="EMBL" id="FZNR01000048">
    <property type="protein sequence ID" value="SNT16456.1"/>
    <property type="molecule type" value="Genomic_DNA"/>
</dbReference>
<protein>
    <submittedName>
        <fullName evidence="1">Uncharacterized protein</fullName>
    </submittedName>
</protein>
<name>A0A239KDL6_9ACTN</name>
<proteinExistence type="predicted"/>
<organism evidence="1 2">
    <name type="scientific">Actinoplanes regularis</name>
    <dbReference type="NCBI Taxonomy" id="52697"/>
    <lineage>
        <taxon>Bacteria</taxon>
        <taxon>Bacillati</taxon>
        <taxon>Actinomycetota</taxon>
        <taxon>Actinomycetes</taxon>
        <taxon>Micromonosporales</taxon>
        <taxon>Micromonosporaceae</taxon>
        <taxon>Actinoplanes</taxon>
    </lineage>
</organism>